<dbReference type="RefSeq" id="WP_329412392.1">
    <property type="nucleotide sequence ID" value="NZ_CP109441.1"/>
</dbReference>
<reference evidence="2" key="1">
    <citation type="submission" date="2022-10" db="EMBL/GenBank/DDBJ databases">
        <title>The complete genomes of actinobacterial strains from the NBC collection.</title>
        <authorList>
            <person name="Joergensen T.S."/>
            <person name="Alvarez Arevalo M."/>
            <person name="Sterndorff E.B."/>
            <person name="Faurdal D."/>
            <person name="Vuksanovic O."/>
            <person name="Mourched A.-S."/>
            <person name="Charusanti P."/>
            <person name="Shaw S."/>
            <person name="Blin K."/>
            <person name="Weber T."/>
        </authorList>
    </citation>
    <scope>NUCLEOTIDE SEQUENCE</scope>
    <source>
        <strain evidence="2">NBC_01482</strain>
    </source>
</reference>
<accession>A0ABZ1YXR0</accession>
<name>A0ABZ1YXR0_9NOCA</name>
<evidence type="ECO:0000256" key="1">
    <source>
        <dbReference type="SAM" id="SignalP"/>
    </source>
</evidence>
<evidence type="ECO:0000313" key="2">
    <source>
        <dbReference type="EMBL" id="WUV48077.1"/>
    </source>
</evidence>
<dbReference type="EMBL" id="CP109441">
    <property type="protein sequence ID" value="WUV48077.1"/>
    <property type="molecule type" value="Genomic_DNA"/>
</dbReference>
<keyword evidence="3" id="KW-1185">Reference proteome</keyword>
<dbReference type="Proteomes" id="UP001432062">
    <property type="component" value="Chromosome"/>
</dbReference>
<feature type="signal peptide" evidence="1">
    <location>
        <begin position="1"/>
        <end position="28"/>
    </location>
</feature>
<sequence length="278" mass="28385">MNRIAISMTMLIPPLFLLSLALAQPVSAAPRNGGAPVAVPWGPAAIAAPARGFPGSGVVFGECTGSACSAGGGPARVPDPLRAAPLVVNISPGAPDVNVAPDAARVNLAPGTLGVDIAPNALRVNIAPDALRVNVSSDGLRGNIAPESRHVNVAADAPRMNITPDALRVDIAPDALRVDIAPDALRVDIAPDALRVDIAPDALRVDLAPNMLRVGGAFERHSVDGVQTSIFEEDAAPLATDIARGGSTGSASSLPRVFSDLLSRLLDLVQQAPLPLQR</sequence>
<protein>
    <submittedName>
        <fullName evidence="2">Uncharacterized protein</fullName>
    </submittedName>
</protein>
<organism evidence="2 3">
    <name type="scientific">Nocardia vinacea</name>
    <dbReference type="NCBI Taxonomy" id="96468"/>
    <lineage>
        <taxon>Bacteria</taxon>
        <taxon>Bacillati</taxon>
        <taxon>Actinomycetota</taxon>
        <taxon>Actinomycetes</taxon>
        <taxon>Mycobacteriales</taxon>
        <taxon>Nocardiaceae</taxon>
        <taxon>Nocardia</taxon>
    </lineage>
</organism>
<keyword evidence="1" id="KW-0732">Signal</keyword>
<gene>
    <name evidence="2" type="ORF">OG563_07695</name>
</gene>
<evidence type="ECO:0000313" key="3">
    <source>
        <dbReference type="Proteomes" id="UP001432062"/>
    </source>
</evidence>
<proteinExistence type="predicted"/>
<feature type="chain" id="PRO_5046017171" evidence="1">
    <location>
        <begin position="29"/>
        <end position="278"/>
    </location>
</feature>